<organism evidence="2 3">
    <name type="scientific">Penicillium nordicum</name>
    <dbReference type="NCBI Taxonomy" id="229535"/>
    <lineage>
        <taxon>Eukaryota</taxon>
        <taxon>Fungi</taxon>
        <taxon>Dikarya</taxon>
        <taxon>Ascomycota</taxon>
        <taxon>Pezizomycotina</taxon>
        <taxon>Eurotiomycetes</taxon>
        <taxon>Eurotiomycetidae</taxon>
        <taxon>Eurotiales</taxon>
        <taxon>Aspergillaceae</taxon>
        <taxon>Penicillium</taxon>
    </lineage>
</organism>
<feature type="compositionally biased region" description="Basic and acidic residues" evidence="1">
    <location>
        <begin position="193"/>
        <end position="210"/>
    </location>
</feature>
<accession>A0A0M8P6E0</accession>
<gene>
    <name evidence="2" type="ORF">ACN38_g7795</name>
</gene>
<evidence type="ECO:0000313" key="2">
    <source>
        <dbReference type="EMBL" id="KOS41330.1"/>
    </source>
</evidence>
<dbReference type="Proteomes" id="UP000037696">
    <property type="component" value="Unassembled WGS sequence"/>
</dbReference>
<dbReference type="OrthoDB" id="2420947at2759"/>
<comment type="caution">
    <text evidence="2">The sequence shown here is derived from an EMBL/GenBank/DDBJ whole genome shotgun (WGS) entry which is preliminary data.</text>
</comment>
<dbReference type="STRING" id="229535.A0A0M8P6E0"/>
<proteinExistence type="predicted"/>
<dbReference type="Pfam" id="PF13094">
    <property type="entry name" value="CENP-Q"/>
    <property type="match status" value="1"/>
</dbReference>
<evidence type="ECO:0000313" key="3">
    <source>
        <dbReference type="Proteomes" id="UP000037696"/>
    </source>
</evidence>
<keyword evidence="3" id="KW-1185">Reference proteome</keyword>
<evidence type="ECO:0000256" key="1">
    <source>
        <dbReference type="SAM" id="MobiDB-lite"/>
    </source>
</evidence>
<sequence>MLLVSPCSVSTALFCLHVKTRRRNLNFRSRQDPTPSTYICTMPPKRKHTDDIPQEDESKRYAYLKPHVRRVPEKTIKSKWTPLPEPAQEKVKDMFHSLERPVIMRNQNERKRIEAQGAVQAVVRNLSKRLPRMPFPPITKESNFDYESALNEHRSLEAHLATMNDSVDLLKAEIAKEEALLAGETKSLQQMDKNAKRAEAERKRQTKNEHPVLRQLDALPQAEDSGSSEFVLLGAKDSQVTLDELETDPEVQGLMKQLHGHLQSMQSNTAPFAGLGDAITRAQAALDLYSMPND</sequence>
<dbReference type="AlphaFoldDB" id="A0A0M8P6E0"/>
<dbReference type="InterPro" id="IPR025212">
    <property type="entry name" value="CAD_CENP-Q"/>
</dbReference>
<reference evidence="2 3" key="1">
    <citation type="submission" date="2015-08" db="EMBL/GenBank/DDBJ databases">
        <title>Genome sequencing of Penicillium nordicum.</title>
        <authorList>
            <person name="Nguyen H.D."/>
            <person name="Seifert K.A."/>
        </authorList>
    </citation>
    <scope>NUCLEOTIDE SEQUENCE [LARGE SCALE GENOMIC DNA]</scope>
    <source>
        <strain evidence="2 3">DAOMC 185683</strain>
    </source>
</reference>
<name>A0A0M8P6E0_9EURO</name>
<feature type="region of interest" description="Disordered" evidence="1">
    <location>
        <begin position="186"/>
        <end position="210"/>
    </location>
</feature>
<protein>
    <submittedName>
        <fullName evidence="2">Uncharacterized protein</fullName>
    </submittedName>
</protein>
<dbReference type="EMBL" id="LHQQ01000135">
    <property type="protein sequence ID" value="KOS41330.1"/>
    <property type="molecule type" value="Genomic_DNA"/>
</dbReference>